<name>A0A9N7L6J0_9BACT</name>
<evidence type="ECO:0000313" key="3">
    <source>
        <dbReference type="Proteomes" id="UP000287394"/>
    </source>
</evidence>
<feature type="region of interest" description="Disordered" evidence="1">
    <location>
        <begin position="89"/>
        <end position="139"/>
    </location>
</feature>
<keyword evidence="3" id="KW-1185">Reference proteome</keyword>
<dbReference type="EMBL" id="AP025739">
    <property type="protein sequence ID" value="BDI32287.1"/>
    <property type="molecule type" value="Genomic_DNA"/>
</dbReference>
<feature type="compositionally biased region" description="Basic and acidic residues" evidence="1">
    <location>
        <begin position="89"/>
        <end position="100"/>
    </location>
</feature>
<dbReference type="OrthoDB" id="5196680at2"/>
<evidence type="ECO:0000256" key="1">
    <source>
        <dbReference type="SAM" id="MobiDB-lite"/>
    </source>
</evidence>
<evidence type="ECO:0000313" key="2">
    <source>
        <dbReference type="EMBL" id="BDI32287.1"/>
    </source>
</evidence>
<dbReference type="KEGG" id="ccot:CCAX7_43380"/>
<feature type="compositionally biased region" description="Basic and acidic residues" evidence="1">
    <location>
        <begin position="108"/>
        <end position="128"/>
    </location>
</feature>
<gene>
    <name evidence="2" type="ORF">CCAX7_43380</name>
</gene>
<accession>A0A9N7L6J0</accession>
<proteinExistence type="predicted"/>
<dbReference type="AlphaFoldDB" id="A0A9N7L6J0"/>
<reference evidence="2 3" key="1">
    <citation type="journal article" date="2019" name="Int. J. Syst. Evol. Microbiol.">
        <title>Capsulimonas corticalis gen. nov., sp. nov., an aerobic capsulated bacterium, of a novel bacterial order, Capsulimonadales ord. nov., of the class Armatimonadia of the phylum Armatimonadetes.</title>
        <authorList>
            <person name="Li J."/>
            <person name="Kudo C."/>
            <person name="Tonouchi A."/>
        </authorList>
    </citation>
    <scope>NUCLEOTIDE SEQUENCE [LARGE SCALE GENOMIC DNA]</scope>
    <source>
        <strain evidence="2 3">AX-7</strain>
    </source>
</reference>
<evidence type="ECO:0008006" key="4">
    <source>
        <dbReference type="Google" id="ProtNLM"/>
    </source>
</evidence>
<protein>
    <recommendedName>
        <fullName evidence="4">RNase NYN domain-containing protein</fullName>
    </recommendedName>
</protein>
<dbReference type="Proteomes" id="UP000287394">
    <property type="component" value="Chromosome"/>
</dbReference>
<organism evidence="2 3">
    <name type="scientific">Capsulimonas corticalis</name>
    <dbReference type="NCBI Taxonomy" id="2219043"/>
    <lineage>
        <taxon>Bacteria</taxon>
        <taxon>Bacillati</taxon>
        <taxon>Armatimonadota</taxon>
        <taxon>Armatimonadia</taxon>
        <taxon>Capsulimonadales</taxon>
        <taxon>Capsulimonadaceae</taxon>
        <taxon>Capsulimonas</taxon>
    </lineage>
</organism>
<sequence>MSPEPISGDAPAQETAELAPEPLTFDEAYALLAAFKAPPVISLLQEKDYLLLRATVFSGFRMNHQGLGNPVVRRRLAEEAARNGAFAQRLRDLSESDDSLKPAPSASKPEKVSEPDDVKRREEELHQERQKRKRDRDEAREQIAALKERVREAERREYEAGAALRAAEAERDTLAQTAEKHSLRIARLERQTARLTNERGQLLKSLAGHAPGSRGAANHSSKARTIHTASKDDVWEEAVRHLIDKNKHDLALSLANDVLRADPNNLAALDIVARVMEASGDPRAASISARALVTASLGRGDIRAATDAMVKLLLIDPQTPEAEKVSRAFVASIRTDDREIIKHAGAAFARLRKLNGQAYARLQQQIRKQLPAALADTLDPAPGALGPDDVLPLPGFFPYPLTAAAILSAIDRGDLPIVASVRKSLAHCETSDPALHSRLIAALELAAEGDRSYLGPLQKKPLGSVVVDASNAAWFDQESLTAGRARLKPILELRRALRGRGYFPVHLMGDAPLPYTIDDPDELRLMIAREEITIVDSGTDADVVLLREAKRLRAPLVTNDYMADWDPQGEVTKLRFDLPPHGGALFWT</sequence>